<evidence type="ECO:0000313" key="2">
    <source>
        <dbReference type="EMBL" id="KAH6593229.1"/>
    </source>
</evidence>
<feature type="region of interest" description="Disordered" evidence="1">
    <location>
        <begin position="269"/>
        <end position="352"/>
    </location>
</feature>
<feature type="compositionally biased region" description="Basic and acidic residues" evidence="1">
    <location>
        <begin position="972"/>
        <end position="983"/>
    </location>
</feature>
<keyword evidence="3" id="KW-1185">Reference proteome</keyword>
<reference evidence="2 3" key="1">
    <citation type="submission" date="2021-02" db="EMBL/GenBank/DDBJ databases">
        <title>Variation within the Batrachochytrium salamandrivorans European outbreak.</title>
        <authorList>
            <person name="Kelly M."/>
            <person name="Pasmans F."/>
            <person name="Shea T.P."/>
            <person name="Munoz J.F."/>
            <person name="Carranza S."/>
            <person name="Cuomo C.A."/>
            <person name="Martel A."/>
        </authorList>
    </citation>
    <scope>NUCLEOTIDE SEQUENCE [LARGE SCALE GENOMIC DNA]</scope>
    <source>
        <strain evidence="2 3">AMFP18/2</strain>
    </source>
</reference>
<evidence type="ECO:0000256" key="1">
    <source>
        <dbReference type="SAM" id="MobiDB-lite"/>
    </source>
</evidence>
<comment type="caution">
    <text evidence="2">The sequence shown here is derived from an EMBL/GenBank/DDBJ whole genome shotgun (WGS) entry which is preliminary data.</text>
</comment>
<accession>A0ABQ8F797</accession>
<dbReference type="Gene3D" id="3.30.559.30">
    <property type="entry name" value="Nonribosomal peptide synthetase, condensation domain"/>
    <property type="match status" value="1"/>
</dbReference>
<name>A0ABQ8F797_9FUNG</name>
<feature type="region of interest" description="Disordered" evidence="1">
    <location>
        <begin position="955"/>
        <end position="991"/>
    </location>
</feature>
<feature type="compositionally biased region" description="Polar residues" evidence="1">
    <location>
        <begin position="396"/>
        <end position="405"/>
    </location>
</feature>
<protein>
    <recommendedName>
        <fullName evidence="4">Condensation domain-containing protein</fullName>
    </recommendedName>
</protein>
<dbReference type="Proteomes" id="UP001648503">
    <property type="component" value="Unassembled WGS sequence"/>
</dbReference>
<evidence type="ECO:0008006" key="4">
    <source>
        <dbReference type="Google" id="ProtNLM"/>
    </source>
</evidence>
<gene>
    <name evidence="2" type="ORF">BASA50_007436</name>
</gene>
<proteinExistence type="predicted"/>
<evidence type="ECO:0000313" key="3">
    <source>
        <dbReference type="Proteomes" id="UP001648503"/>
    </source>
</evidence>
<feature type="compositionally biased region" description="Low complexity" evidence="1">
    <location>
        <begin position="406"/>
        <end position="417"/>
    </location>
</feature>
<feature type="compositionally biased region" description="Polar residues" evidence="1">
    <location>
        <begin position="107"/>
        <end position="138"/>
    </location>
</feature>
<feature type="region of interest" description="Disordered" evidence="1">
    <location>
        <begin position="396"/>
        <end position="423"/>
    </location>
</feature>
<dbReference type="EMBL" id="JAFCIX010000357">
    <property type="protein sequence ID" value="KAH6593229.1"/>
    <property type="molecule type" value="Genomic_DNA"/>
</dbReference>
<feature type="region of interest" description="Disordered" evidence="1">
    <location>
        <begin position="157"/>
        <end position="179"/>
    </location>
</feature>
<feature type="compositionally biased region" description="Polar residues" evidence="1">
    <location>
        <begin position="164"/>
        <end position="179"/>
    </location>
</feature>
<organism evidence="2 3">
    <name type="scientific">Batrachochytrium salamandrivorans</name>
    <dbReference type="NCBI Taxonomy" id="1357716"/>
    <lineage>
        <taxon>Eukaryota</taxon>
        <taxon>Fungi</taxon>
        <taxon>Fungi incertae sedis</taxon>
        <taxon>Chytridiomycota</taxon>
        <taxon>Chytridiomycota incertae sedis</taxon>
        <taxon>Chytridiomycetes</taxon>
        <taxon>Rhizophydiales</taxon>
        <taxon>Rhizophydiales incertae sedis</taxon>
        <taxon>Batrachochytrium</taxon>
    </lineage>
</organism>
<feature type="compositionally biased region" description="Basic and acidic residues" evidence="1">
    <location>
        <begin position="322"/>
        <end position="332"/>
    </location>
</feature>
<sequence length="1253" mass="139826">MENRRTHSVDLLQQSGPKQVRPPTAFRDMVSRREGEPRSETPHRVHDHHATVGYSIKRLESPFPIDAPQETTRPAPRGDFESLTRSKATSLPLLSLPDTQPPASPIRSRQNSSRQATTTTHSSTRPDSYSSRGPTPSAASVHIPSLPSYTVQSHIDAHPKRLSSESNGQPLQSGSTTGLVYASSTPIKNATAPLTNDLEVHGSGRKMSIRSRPPSSSTRMFSLDGQKIASSTQRGLMPSNPSLAGVSKLASIQSQEPYEEDPLYGQATVEKTRSDSRSNHHHINAAEGSAIRLRNPHRPSRPLPEQPPWNRATRPSFPGRGSLEEKPERQERTYTTLAKPAETKESQNQSHRNVQKLTGLMHSNKSNLPAKISVMSRSEPMLSNEKPHQFIGNLDMGSSTQSGLDSSTATATSTLSSRFDQRPATCTSGRYRATPLQWDIYTRLQPSKDEKESPSYTPYIGSQFNISQAYRIDNHNLNSKDLEKCTNKVCALYSIVRTKFYRNDRILDADVEGVIDQCTWPEFPANAYLEVVSSSMYPHLAKYDTGSNDWTSHIAAIAKSWMSPIGISIPFGILAITFPPKEVTPHEKQPALGYTVMVVAATLAVVDEISLTWISRELVALYRECYRLRKMGRGDSEVVACIHSRKTIESEEFADFANECKRAKSDMSFWRNQCIEVKQDNVDRNEKDDLEGQLKRLCKEKVALGSSLASLAKRKTEVQTDLTELRRQRGVISKSESGEGVISTYVDAANGEVIQITHEAKKALIKAVLGEDASTDNIVGLLDKHEVPKDAQLKIKAPTLTLEAFAAFTEIDVEYLGLMSRDRRKIIALAEFVRNRIKECLHEQGKVKFALERKIAKASRDLESALEGLTSTQNLLESTDDMSIRLNYILKPPYIETKLAPITLAAHYENNMQFSDTFDSSSRWGFVPLEIETDTLDTLRRFRANWTLSTKIRQRQRKADPSVSSDNESLLDSEKSDNDDKTVLGDSPLKYESSPSLDRAFNAMAPDHHPRHVKYKSVDVICLAAFSILLKHISGSEKYILGVSQSYRRHGLFIGPLSDTMPIKVDVTQPGLTFDVLYGSMHKILRDTKRHGVACTNMQVASAFGITCGLDVRFEFIGLRESKEWIKRGLSVADLLCQPERCFHVDGIDTARIWSDNEADTYDVKLIIVETPGGLEGGMRFMNCRFSKEIALKWMLKYTSVLEGIDCGPRKILVSSLISRFYHTVWQGGSTSNLLSNTSLYSSLSSNNKLNRS</sequence>
<feature type="region of interest" description="Disordered" evidence="1">
    <location>
        <begin position="1"/>
        <end position="143"/>
    </location>
</feature>
<feature type="compositionally biased region" description="Basic and acidic residues" evidence="1">
    <location>
        <begin position="29"/>
        <end position="50"/>
    </location>
</feature>